<evidence type="ECO:0000256" key="3">
    <source>
        <dbReference type="ARBA" id="ARBA00022538"/>
    </source>
</evidence>
<feature type="transmembrane region" description="Helical" evidence="10">
    <location>
        <begin position="235"/>
        <end position="253"/>
    </location>
</feature>
<dbReference type="GO" id="GO:0012505">
    <property type="term" value="C:endomembrane system"/>
    <property type="evidence" value="ECO:0007669"/>
    <property type="project" value="TreeGrafter"/>
</dbReference>
<keyword evidence="5" id="KW-0630">Potassium</keyword>
<feature type="transmembrane region" description="Helical" evidence="10">
    <location>
        <begin position="31"/>
        <end position="56"/>
    </location>
</feature>
<evidence type="ECO:0000256" key="6">
    <source>
        <dbReference type="ARBA" id="ARBA00022989"/>
    </source>
</evidence>
<dbReference type="GO" id="GO:0006885">
    <property type="term" value="P:regulation of pH"/>
    <property type="evidence" value="ECO:0007669"/>
    <property type="project" value="TreeGrafter"/>
</dbReference>
<keyword evidence="2" id="KW-0813">Transport</keyword>
<feature type="transmembrane region" description="Helical" evidence="10">
    <location>
        <begin position="318"/>
        <end position="338"/>
    </location>
</feature>
<dbReference type="EMBL" id="MVGT01000187">
    <property type="protein sequence ID" value="OVA19392.1"/>
    <property type="molecule type" value="Genomic_DNA"/>
</dbReference>
<evidence type="ECO:0000256" key="9">
    <source>
        <dbReference type="ARBA" id="ARBA00038341"/>
    </source>
</evidence>
<evidence type="ECO:0000256" key="5">
    <source>
        <dbReference type="ARBA" id="ARBA00022958"/>
    </source>
</evidence>
<evidence type="ECO:0000256" key="4">
    <source>
        <dbReference type="ARBA" id="ARBA00022692"/>
    </source>
</evidence>
<evidence type="ECO:0000259" key="12">
    <source>
        <dbReference type="Pfam" id="PF23256"/>
    </source>
</evidence>
<keyword evidence="4 10" id="KW-0812">Transmembrane</keyword>
<keyword evidence="7" id="KW-0406">Ion transport</keyword>
<feature type="transmembrane region" description="Helical" evidence="10">
    <location>
        <begin position="129"/>
        <end position="149"/>
    </location>
</feature>
<name>A0A200R9J7_MACCD</name>
<dbReference type="Pfam" id="PF00999">
    <property type="entry name" value="Na_H_Exchanger"/>
    <property type="match status" value="1"/>
</dbReference>
<evidence type="ECO:0000313" key="15">
    <source>
        <dbReference type="Proteomes" id="UP000195402"/>
    </source>
</evidence>
<dbReference type="OrthoDB" id="754456at2759"/>
<feature type="transmembrane region" description="Helical" evidence="10">
    <location>
        <begin position="161"/>
        <end position="181"/>
    </location>
</feature>
<reference evidence="14 15" key="1">
    <citation type="journal article" date="2017" name="Mol. Plant">
        <title>The Genome of Medicinal Plant Macleaya cordata Provides New Insights into Benzylisoquinoline Alkaloids Metabolism.</title>
        <authorList>
            <person name="Liu X."/>
            <person name="Liu Y."/>
            <person name="Huang P."/>
            <person name="Ma Y."/>
            <person name="Qing Z."/>
            <person name="Tang Q."/>
            <person name="Cao H."/>
            <person name="Cheng P."/>
            <person name="Zheng Y."/>
            <person name="Yuan Z."/>
            <person name="Zhou Y."/>
            <person name="Liu J."/>
            <person name="Tang Z."/>
            <person name="Zhuo Y."/>
            <person name="Zhang Y."/>
            <person name="Yu L."/>
            <person name="Huang J."/>
            <person name="Yang P."/>
            <person name="Peng Q."/>
            <person name="Zhang J."/>
            <person name="Jiang W."/>
            <person name="Zhang Z."/>
            <person name="Lin K."/>
            <person name="Ro D.K."/>
            <person name="Chen X."/>
            <person name="Xiong X."/>
            <person name="Shang Y."/>
            <person name="Huang S."/>
            <person name="Zeng J."/>
        </authorList>
    </citation>
    <scope>NUCLEOTIDE SEQUENCE [LARGE SCALE GENOMIC DNA]</scope>
    <source>
        <strain evidence="15">cv. BLH2017</strain>
        <tissue evidence="14">Root</tissue>
    </source>
</reference>
<evidence type="ECO:0000256" key="2">
    <source>
        <dbReference type="ARBA" id="ARBA00022448"/>
    </source>
</evidence>
<dbReference type="InParanoid" id="A0A200R9J7"/>
<dbReference type="PANTHER" id="PTHR32468:SF145">
    <property type="entry name" value="CATION_H(+) ANTIPORTER 28"/>
    <property type="match status" value="1"/>
</dbReference>
<evidence type="ECO:0000313" key="14">
    <source>
        <dbReference type="EMBL" id="OVA19392.1"/>
    </source>
</evidence>
<dbReference type="InterPro" id="IPR057291">
    <property type="entry name" value="CHX17_2nd"/>
</dbReference>
<accession>A0A200R9J7</accession>
<feature type="domain" description="Cation/H+ exchanger transmembrane" evidence="11">
    <location>
        <begin position="55"/>
        <end position="438"/>
    </location>
</feature>
<dbReference type="Gene3D" id="1.20.1530.20">
    <property type="match status" value="1"/>
</dbReference>
<keyword evidence="3" id="KW-0633">Potassium transport</keyword>
<protein>
    <submittedName>
        <fullName evidence="14">Cation/H+ exchanger</fullName>
    </submittedName>
</protein>
<dbReference type="AlphaFoldDB" id="A0A200R9J7"/>
<keyword evidence="8 10" id="KW-0472">Membrane</keyword>
<dbReference type="Gene3D" id="3.40.50.12370">
    <property type="match status" value="1"/>
</dbReference>
<evidence type="ECO:0000256" key="10">
    <source>
        <dbReference type="SAM" id="Phobius"/>
    </source>
</evidence>
<dbReference type="Pfam" id="PF23256">
    <property type="entry name" value="CHX17_2nd"/>
    <property type="match status" value="1"/>
</dbReference>
<proteinExistence type="inferred from homology"/>
<dbReference type="Pfam" id="PF23259">
    <property type="entry name" value="CHX17_C"/>
    <property type="match status" value="1"/>
</dbReference>
<evidence type="ECO:0000259" key="13">
    <source>
        <dbReference type="Pfam" id="PF23259"/>
    </source>
</evidence>
<dbReference type="InterPro" id="IPR050794">
    <property type="entry name" value="CPA2_transporter"/>
</dbReference>
<dbReference type="Proteomes" id="UP000195402">
    <property type="component" value="Unassembled WGS sequence"/>
</dbReference>
<dbReference type="GO" id="GO:0015297">
    <property type="term" value="F:antiporter activity"/>
    <property type="evidence" value="ECO:0007669"/>
    <property type="project" value="InterPro"/>
</dbReference>
<feature type="transmembrane region" description="Helical" evidence="10">
    <location>
        <begin position="379"/>
        <end position="404"/>
    </location>
</feature>
<evidence type="ECO:0000256" key="8">
    <source>
        <dbReference type="ARBA" id="ARBA00023136"/>
    </source>
</evidence>
<comment type="similarity">
    <text evidence="9">Belongs to the monovalent cation:proton antiporter 2 (CPA2) transporter (TC 2.A.37) family. CHX (TC 2.A.37.4) subfamily.</text>
</comment>
<dbReference type="OMA" id="VGKINYL"/>
<feature type="transmembrane region" description="Helical" evidence="10">
    <location>
        <begin position="416"/>
        <end position="438"/>
    </location>
</feature>
<feature type="transmembrane region" description="Helical" evidence="10">
    <location>
        <begin position="350"/>
        <end position="372"/>
    </location>
</feature>
<dbReference type="InterPro" id="IPR006153">
    <property type="entry name" value="Cation/H_exchanger_TM"/>
</dbReference>
<dbReference type="InterPro" id="IPR057290">
    <property type="entry name" value="CHX17_C"/>
</dbReference>
<dbReference type="PANTHER" id="PTHR32468">
    <property type="entry name" value="CATION/H + ANTIPORTER"/>
    <property type="match status" value="1"/>
</dbReference>
<organism evidence="14 15">
    <name type="scientific">Macleaya cordata</name>
    <name type="common">Five-seeded plume-poppy</name>
    <name type="synonym">Bocconia cordata</name>
    <dbReference type="NCBI Taxonomy" id="56857"/>
    <lineage>
        <taxon>Eukaryota</taxon>
        <taxon>Viridiplantae</taxon>
        <taxon>Streptophyta</taxon>
        <taxon>Embryophyta</taxon>
        <taxon>Tracheophyta</taxon>
        <taxon>Spermatophyta</taxon>
        <taxon>Magnoliopsida</taxon>
        <taxon>Ranunculales</taxon>
        <taxon>Papaveraceae</taxon>
        <taxon>Papaveroideae</taxon>
        <taxon>Macleaya</taxon>
    </lineage>
</organism>
<feature type="transmembrane region" description="Helical" evidence="10">
    <location>
        <begin position="193"/>
        <end position="215"/>
    </location>
</feature>
<dbReference type="InterPro" id="IPR038770">
    <property type="entry name" value="Na+/solute_symporter_sf"/>
</dbReference>
<sequence>MNEYRTMNATERAMARARAKNSTNPAERVCAYATGSTFAAASFFIGFFLFMSFKLVHMVLHRIGQPRLITELTVGLIIGNMDFMTQLLQLVIPQLFSSLAEFGMSCYLLVLGLEMDPSILLKRPNREAIVAYTGILSTFIVTSAITPLIRLGKDQNSVGFIISLSVTLTGTSSPVLTRLITDLKISRSDIGRLVIGAGLHTDMITMLLISISLVFHPYSTKKDEHTKLQEGLQVVIMLIFLIILLSTVLPVFVNWINDRNPIGKPMIGSDLVIFVAVMMMLCNTGPTIVGYSPTMTSFLIGLSFPRKGRLSKMLVGKINQLMSYILFPLFFCWVGALANFSDLKSDTDKYIWIKLFFLYVVVTIGKVVGAILSGMLLGFHWHVAIAIGLFLNVKGHFHIFVAAYALQAGLVNTGTYIVLVFLAIMTIALIPLVVKFIIERARKRSPYRRMALQWLEPSSDLRMLLCIHGPQNVPAMINIMEVSSRGNKRPRIGVYVTDMIEINDCNSTIFVPDQQDDHILDDGATTMVDESVVNMREQITNAIVSCLEKSGEGMNVQRLLVISTFANMHQDLYNLAEAVQASLLILPFHRNQRKDGRMDGSHHGFRHVNRKVLRQAPCSVGILVDRGIGRIINKSNTSTVTLHVAVVFIGGKDDREALAYASHIAHHPAINLTAIRFLQDNYADKASSKAKRKTRVTNAMQEQETKLDDECFTEFYEKKVGHGKIEYLEKHVGNAKETVSTLKALEGQYALFIVGRAGRVNSILTAGMSDWEECPDLGPIGEILADSDFSLTASVLVIQQHSLDGLESEFTIMSI</sequence>
<feature type="transmembrane region" description="Helical" evidence="10">
    <location>
        <begin position="265"/>
        <end position="282"/>
    </location>
</feature>
<comment type="caution">
    <text evidence="14">The sequence shown here is derived from an EMBL/GenBank/DDBJ whole genome shotgun (WGS) entry which is preliminary data.</text>
</comment>
<keyword evidence="15" id="KW-1185">Reference proteome</keyword>
<feature type="domain" description="Cation/H(+) antiporter C-terminal" evidence="13">
    <location>
        <begin position="642"/>
        <end position="801"/>
    </location>
</feature>
<evidence type="ECO:0000259" key="11">
    <source>
        <dbReference type="Pfam" id="PF00999"/>
    </source>
</evidence>
<feature type="transmembrane region" description="Helical" evidence="10">
    <location>
        <begin position="94"/>
        <end position="113"/>
    </location>
</feature>
<dbReference type="GO" id="GO:1902600">
    <property type="term" value="P:proton transmembrane transport"/>
    <property type="evidence" value="ECO:0007669"/>
    <property type="project" value="InterPro"/>
</dbReference>
<dbReference type="GO" id="GO:0006813">
    <property type="term" value="P:potassium ion transport"/>
    <property type="evidence" value="ECO:0007669"/>
    <property type="project" value="UniProtKB-KW"/>
</dbReference>
<keyword evidence="6 10" id="KW-1133">Transmembrane helix</keyword>
<evidence type="ECO:0000256" key="1">
    <source>
        <dbReference type="ARBA" id="ARBA00004141"/>
    </source>
</evidence>
<feature type="domain" description="Cation/H(+) antiporter central" evidence="12">
    <location>
        <begin position="554"/>
        <end position="630"/>
    </location>
</feature>
<evidence type="ECO:0000256" key="7">
    <source>
        <dbReference type="ARBA" id="ARBA00023065"/>
    </source>
</evidence>
<comment type="subcellular location">
    <subcellularLocation>
        <location evidence="1">Membrane</location>
        <topology evidence="1">Multi-pass membrane protein</topology>
    </subcellularLocation>
</comment>
<dbReference type="GO" id="GO:0016020">
    <property type="term" value="C:membrane"/>
    <property type="evidence" value="ECO:0007669"/>
    <property type="project" value="UniProtKB-SubCell"/>
</dbReference>
<gene>
    <name evidence="14" type="ORF">BVC80_9055g19</name>
</gene>